<evidence type="ECO:0000313" key="2">
    <source>
        <dbReference type="EMBL" id="OXL16180.1"/>
    </source>
</evidence>
<dbReference type="InterPro" id="IPR043519">
    <property type="entry name" value="NT_sf"/>
</dbReference>
<evidence type="ECO:0000313" key="3">
    <source>
        <dbReference type="Proteomes" id="UP000215188"/>
    </source>
</evidence>
<keyword evidence="3" id="KW-1185">Reference proteome</keyword>
<dbReference type="CDD" id="cd05403">
    <property type="entry name" value="NT_KNTase_like"/>
    <property type="match status" value="1"/>
</dbReference>
<proteinExistence type="predicted"/>
<name>A0A229FX19_9BURK</name>
<protein>
    <submittedName>
        <fullName evidence="2">DNA polymerase beta subunit</fullName>
    </submittedName>
</protein>
<feature type="domain" description="Polymerase beta nucleotidyltransferase" evidence="1">
    <location>
        <begin position="16"/>
        <end position="101"/>
    </location>
</feature>
<sequence>MKPNDLLVTPEQWEIISDILNRNFDIDEVFAFGSRVKGQPKKFSDLDLMIKDSNSFNLEKLALLSEEFSSSDLPYKVDLVLWSEISDDFRKIIENQSLLLFPHK</sequence>
<dbReference type="Pfam" id="PF18765">
    <property type="entry name" value="Polbeta"/>
    <property type="match status" value="1"/>
</dbReference>
<reference evidence="2 3" key="1">
    <citation type="submission" date="2017-06" db="EMBL/GenBank/DDBJ databases">
        <title>Reclassification of a Polynucleobacter cosmopolitanus strain isolated from tropical Lake Victoria as Polynucleobacter victoriensis comb. nov.</title>
        <authorList>
            <person name="Hahn M.W."/>
        </authorList>
    </citation>
    <scope>NUCLEOTIDE SEQUENCE [LARGE SCALE GENOMIC DNA]</scope>
    <source>
        <strain evidence="2 3">MWH-MoIso2</strain>
    </source>
</reference>
<dbReference type="EMBL" id="NJGG01000001">
    <property type="protein sequence ID" value="OXL16180.1"/>
    <property type="molecule type" value="Genomic_DNA"/>
</dbReference>
<dbReference type="Gene3D" id="3.30.460.10">
    <property type="entry name" value="Beta Polymerase, domain 2"/>
    <property type="match status" value="1"/>
</dbReference>
<accession>A0A229FX19</accession>
<gene>
    <name evidence="2" type="ORF">AOC33_03640</name>
</gene>
<dbReference type="InterPro" id="IPR041633">
    <property type="entry name" value="Polbeta"/>
</dbReference>
<dbReference type="SUPFAM" id="SSF81301">
    <property type="entry name" value="Nucleotidyltransferase"/>
    <property type="match status" value="1"/>
</dbReference>
<dbReference type="Proteomes" id="UP000215188">
    <property type="component" value="Unassembled WGS sequence"/>
</dbReference>
<organism evidence="2 3">
    <name type="scientific">Polynucleobacter cosmopolitanus</name>
    <dbReference type="NCBI Taxonomy" id="351345"/>
    <lineage>
        <taxon>Bacteria</taxon>
        <taxon>Pseudomonadati</taxon>
        <taxon>Pseudomonadota</taxon>
        <taxon>Betaproteobacteria</taxon>
        <taxon>Burkholderiales</taxon>
        <taxon>Burkholderiaceae</taxon>
        <taxon>Polynucleobacter</taxon>
    </lineage>
</organism>
<evidence type="ECO:0000259" key="1">
    <source>
        <dbReference type="Pfam" id="PF18765"/>
    </source>
</evidence>
<dbReference type="AlphaFoldDB" id="A0A229FX19"/>
<comment type="caution">
    <text evidence="2">The sequence shown here is derived from an EMBL/GenBank/DDBJ whole genome shotgun (WGS) entry which is preliminary data.</text>
</comment>
<dbReference type="OrthoDB" id="9808659at2"/>
<dbReference type="RefSeq" id="WP_089515208.1">
    <property type="nucleotide sequence ID" value="NZ_NJGG01000001.1"/>
</dbReference>